<dbReference type="PANTHER" id="PTHR47219:SF20">
    <property type="entry name" value="TBC1 DOMAIN FAMILY MEMBER 2B"/>
    <property type="match status" value="1"/>
</dbReference>
<dbReference type="InterPro" id="IPR000195">
    <property type="entry name" value="Rab-GAP-TBC_dom"/>
</dbReference>
<dbReference type="OrthoDB" id="3236339at2759"/>
<dbReference type="InterPro" id="IPR050302">
    <property type="entry name" value="Rab_GAP_TBC_domain"/>
</dbReference>
<organism evidence="3 4">
    <name type="scientific">Pyrrhoderma noxium</name>
    <dbReference type="NCBI Taxonomy" id="2282107"/>
    <lineage>
        <taxon>Eukaryota</taxon>
        <taxon>Fungi</taxon>
        <taxon>Dikarya</taxon>
        <taxon>Basidiomycota</taxon>
        <taxon>Agaricomycotina</taxon>
        <taxon>Agaricomycetes</taxon>
        <taxon>Hymenochaetales</taxon>
        <taxon>Hymenochaetaceae</taxon>
        <taxon>Pyrrhoderma</taxon>
    </lineage>
</organism>
<keyword evidence="4" id="KW-1185">Reference proteome</keyword>
<dbReference type="Proteomes" id="UP000217199">
    <property type="component" value="Unassembled WGS sequence"/>
</dbReference>
<dbReference type="GO" id="GO:0005096">
    <property type="term" value="F:GTPase activator activity"/>
    <property type="evidence" value="ECO:0007669"/>
    <property type="project" value="TreeGrafter"/>
</dbReference>
<dbReference type="GO" id="GO:0031267">
    <property type="term" value="F:small GTPase binding"/>
    <property type="evidence" value="ECO:0007669"/>
    <property type="project" value="TreeGrafter"/>
</dbReference>
<dbReference type="FunFam" id="1.10.8.270:FF:000026">
    <property type="entry name" value="TBC (Tre-2/Bub2/Cdc16) domain family"/>
    <property type="match status" value="1"/>
</dbReference>
<dbReference type="SMART" id="SM00164">
    <property type="entry name" value="TBC"/>
    <property type="match status" value="1"/>
</dbReference>
<dbReference type="SUPFAM" id="SSF47923">
    <property type="entry name" value="Ypt/Rab-GAP domain of gyp1p"/>
    <property type="match status" value="2"/>
</dbReference>
<sequence>MSKDPSSILADQGYETSDFIAQSAMKLVLNAREEGLTYKGDVKAKFKDRRQNIKSDSNNTPDAVALGEVLNPSHGKDAKAALSSLNKTLASQPTSTRARKPSTPSPLFRGNILGPFLAEQHRKLSNAVGVVQKSAGIIPSKNTSNLVGRDVVPNSSSGATQQSVTKPRSVPLDSIIPDMAKPPTHYLSKRYVSLTSKDFYRSSVQISTATSRFSRHHTDSNEDDDGEPLLTDRYGFIYDITQYDALLLQRAIECENSSPACLTGIKIADRKDEEEWNDEETSTATIKIIKGNHCDCDEQDIDEGLFIDEPVREGNRSQSIGSDSLQSKISQVTKDNTSSKLGSQPPSLRHQSSSLSSRRKSGSHTIVSVDQTRSLSAVLSIDNDSPKHICENRIRSMLQQLTDLHDVKQDSRKRSWDVFIRQRNKARSKLASSVGSNANQSSNNNTSSAAALLGFDLNEASVNEEELDHSNGLIGFNEMGYTLSRDERRDLERLIREGVPLFYRAKIWLECSGALEMMEPGVFGDLLNGKEERSVEAEIEKDVGRTMPLNVFFGGDGPGIDKLRRVLVAYSRRNPSVGYCQGMNLITSTLLLVFGNEEEAFWVLTAIIERLLPSDFFSPSLLVSRACPLVLMDYVNDLMPSVHEHLMGLGVDLPAICFSWFLSLFTDCLPVETLFRVWDLFFVDGLDVLFRVAIGILKESETELLNCQSISSVYITLESFPTRMWQADKLLQVEGELRSNVFHSDLVKRRDSRVKRLSEMQ</sequence>
<dbReference type="InParanoid" id="A0A286U946"/>
<accession>A0A286U946</accession>
<comment type="caution">
    <text evidence="3">The sequence shown here is derived from an EMBL/GenBank/DDBJ whole genome shotgun (WGS) entry which is preliminary data.</text>
</comment>
<evidence type="ECO:0000259" key="2">
    <source>
        <dbReference type="PROSITE" id="PS50086"/>
    </source>
</evidence>
<evidence type="ECO:0000313" key="3">
    <source>
        <dbReference type="EMBL" id="PAV16090.1"/>
    </source>
</evidence>
<feature type="domain" description="Rab-GAP TBC" evidence="2">
    <location>
        <begin position="498"/>
        <end position="685"/>
    </location>
</feature>
<dbReference type="AlphaFoldDB" id="A0A286U946"/>
<dbReference type="EMBL" id="NBII01000008">
    <property type="protein sequence ID" value="PAV16090.1"/>
    <property type="molecule type" value="Genomic_DNA"/>
</dbReference>
<dbReference type="PROSITE" id="PS50086">
    <property type="entry name" value="TBC_RABGAP"/>
    <property type="match status" value="1"/>
</dbReference>
<feature type="compositionally biased region" description="Polar residues" evidence="1">
    <location>
        <begin position="153"/>
        <end position="166"/>
    </location>
</feature>
<dbReference type="STRING" id="2282107.A0A286U946"/>
<gene>
    <name evidence="3" type="ORF">PNOK_0771000</name>
</gene>
<name>A0A286U946_9AGAM</name>
<feature type="region of interest" description="Disordered" evidence="1">
    <location>
        <begin position="314"/>
        <end position="367"/>
    </location>
</feature>
<feature type="compositionally biased region" description="Low complexity" evidence="1">
    <location>
        <begin position="343"/>
        <end position="356"/>
    </location>
</feature>
<dbReference type="PANTHER" id="PTHR47219">
    <property type="entry name" value="RAB GTPASE-ACTIVATING PROTEIN 1-LIKE"/>
    <property type="match status" value="1"/>
</dbReference>
<dbReference type="Gene3D" id="1.10.8.270">
    <property type="entry name" value="putative rabgap domain of human tbc1 domain family member 14 like domains"/>
    <property type="match status" value="1"/>
</dbReference>
<reference evidence="3 4" key="1">
    <citation type="journal article" date="2017" name="Mol. Ecol.">
        <title>Comparative and population genomic landscape of Phellinus noxius: A hypervariable fungus causing root rot in trees.</title>
        <authorList>
            <person name="Chung C.L."/>
            <person name="Lee T.J."/>
            <person name="Akiba M."/>
            <person name="Lee H.H."/>
            <person name="Kuo T.H."/>
            <person name="Liu D."/>
            <person name="Ke H.M."/>
            <person name="Yokoi T."/>
            <person name="Roa M.B."/>
            <person name="Lu M.J."/>
            <person name="Chang Y.Y."/>
            <person name="Ann P.J."/>
            <person name="Tsai J.N."/>
            <person name="Chen C.Y."/>
            <person name="Tzean S.S."/>
            <person name="Ota Y."/>
            <person name="Hattori T."/>
            <person name="Sahashi N."/>
            <person name="Liou R.F."/>
            <person name="Kikuchi T."/>
            <person name="Tsai I.J."/>
        </authorList>
    </citation>
    <scope>NUCLEOTIDE SEQUENCE [LARGE SCALE GENOMIC DNA]</scope>
    <source>
        <strain evidence="3 4">FFPRI411160</strain>
    </source>
</reference>
<feature type="compositionally biased region" description="Polar residues" evidence="1">
    <location>
        <begin position="316"/>
        <end position="342"/>
    </location>
</feature>
<feature type="region of interest" description="Disordered" evidence="1">
    <location>
        <begin position="153"/>
        <end position="174"/>
    </location>
</feature>
<evidence type="ECO:0000313" key="4">
    <source>
        <dbReference type="Proteomes" id="UP000217199"/>
    </source>
</evidence>
<dbReference type="Pfam" id="PF00566">
    <property type="entry name" value="RabGAP-TBC"/>
    <property type="match status" value="1"/>
</dbReference>
<evidence type="ECO:0000256" key="1">
    <source>
        <dbReference type="SAM" id="MobiDB-lite"/>
    </source>
</evidence>
<proteinExistence type="predicted"/>
<dbReference type="Gene3D" id="1.10.472.80">
    <property type="entry name" value="Ypt/Rab-GAP domain of gyp1p, domain 3"/>
    <property type="match status" value="1"/>
</dbReference>
<protein>
    <submittedName>
        <fullName evidence="3">TBC-domain-containing</fullName>
    </submittedName>
</protein>
<dbReference type="InterPro" id="IPR035969">
    <property type="entry name" value="Rab-GAP_TBC_sf"/>
</dbReference>